<gene>
    <name evidence="1" type="ORF">MNBD_GAMMA19-187</name>
</gene>
<dbReference type="InterPro" id="IPR036280">
    <property type="entry name" value="Multihaem_cyt_sf"/>
</dbReference>
<reference evidence="1" key="1">
    <citation type="submission" date="2018-06" db="EMBL/GenBank/DDBJ databases">
        <authorList>
            <person name="Zhirakovskaya E."/>
        </authorList>
    </citation>
    <scope>NUCLEOTIDE SEQUENCE</scope>
</reference>
<dbReference type="SUPFAM" id="SSF48695">
    <property type="entry name" value="Multiheme cytochromes"/>
    <property type="match status" value="1"/>
</dbReference>
<name>A0A3B1ANH6_9ZZZZ</name>
<evidence type="ECO:0000313" key="1">
    <source>
        <dbReference type="EMBL" id="VAX00918.1"/>
    </source>
</evidence>
<dbReference type="AlphaFoldDB" id="A0A3B1ANH6"/>
<feature type="non-terminal residue" evidence="1">
    <location>
        <position position="1"/>
    </location>
</feature>
<dbReference type="EMBL" id="UOFV01000227">
    <property type="protein sequence ID" value="VAX00918.1"/>
    <property type="molecule type" value="Genomic_DNA"/>
</dbReference>
<protein>
    <submittedName>
        <fullName evidence="1">Uncharacterized protein</fullName>
    </submittedName>
</protein>
<sequence>HAKAGQIRHIVREKGYTTCTGCHGRNGSNESEPRQCVICHNNNDLPHAPRLQGKHAHTFTAGETTLLNDDKCVDCHVASNMDGLFELNRDLTGYADNTQTIADYNSISDFCLRCHNRDHQQTGFEIIGDSFDDPLILFILSTNMEQWMAPVYAPMPVCAQVMNIAPW</sequence>
<proteinExistence type="predicted"/>
<organism evidence="1">
    <name type="scientific">hydrothermal vent metagenome</name>
    <dbReference type="NCBI Taxonomy" id="652676"/>
    <lineage>
        <taxon>unclassified sequences</taxon>
        <taxon>metagenomes</taxon>
        <taxon>ecological metagenomes</taxon>
    </lineage>
</organism>
<accession>A0A3B1ANH6</accession>
<dbReference type="Gene3D" id="3.90.10.10">
    <property type="entry name" value="Cytochrome C3"/>
    <property type="match status" value="1"/>
</dbReference>